<evidence type="ECO:0000313" key="4">
    <source>
        <dbReference type="Proteomes" id="UP000007947"/>
    </source>
</evidence>
<keyword evidence="4" id="KW-1185">Reference proteome</keyword>
<proteinExistence type="inferred from homology"/>
<dbReference type="OrthoDB" id="8117292at2"/>
<comment type="similarity">
    <text evidence="1">Belongs to the AHA1 family.</text>
</comment>
<sequence length="184" mass="20538">MTDLEAVDALAGAADLGELIHEGDRVGLRFVRRYRHPVERVWRALTESDQLRFWMPCDIVGERRAEAPITLPFWPGHVAKYGITEPVLSGEIQIWEPPSRFGWTWGGDVLLWELASVADGTELTFTTWPADPDLAGAVSSAAGYHICLTELILLLDRGSAPPMTEIDAVVFRFEEAYKQRFGLG</sequence>
<evidence type="ECO:0000259" key="2">
    <source>
        <dbReference type="Pfam" id="PF08327"/>
    </source>
</evidence>
<dbReference type="SUPFAM" id="SSF55961">
    <property type="entry name" value="Bet v1-like"/>
    <property type="match status" value="1"/>
</dbReference>
<protein>
    <recommendedName>
        <fullName evidence="2">Activator of Hsp90 ATPase homologue 1/2-like C-terminal domain-containing protein</fullName>
    </recommendedName>
</protein>
<evidence type="ECO:0000256" key="1">
    <source>
        <dbReference type="ARBA" id="ARBA00006817"/>
    </source>
</evidence>
<dbReference type="eggNOG" id="COG3832">
    <property type="taxonomic scope" value="Bacteria"/>
</dbReference>
<organism evidence="3 4">
    <name type="scientific">Microlunatus phosphovorus (strain ATCC 700054 / DSM 10555 / JCM 9379 / NBRC 101784 / NCIMB 13414 / VKM Ac-1990 / NM-1)</name>
    <dbReference type="NCBI Taxonomy" id="1032480"/>
    <lineage>
        <taxon>Bacteria</taxon>
        <taxon>Bacillati</taxon>
        <taxon>Actinomycetota</taxon>
        <taxon>Actinomycetes</taxon>
        <taxon>Propionibacteriales</taxon>
        <taxon>Propionibacteriaceae</taxon>
        <taxon>Microlunatus</taxon>
    </lineage>
</organism>
<reference evidence="3 4" key="1">
    <citation type="submission" date="2011-05" db="EMBL/GenBank/DDBJ databases">
        <title>Whole genome sequence of Microlunatus phosphovorus NM-1.</title>
        <authorList>
            <person name="Hosoyama A."/>
            <person name="Sasaki K."/>
            <person name="Harada T."/>
            <person name="Igarashi R."/>
            <person name="Kawakoshi A."/>
            <person name="Sasagawa M."/>
            <person name="Fukada J."/>
            <person name="Nakamura S."/>
            <person name="Katano Y."/>
            <person name="Hanada S."/>
            <person name="Kamagata Y."/>
            <person name="Nakamura N."/>
            <person name="Yamazaki S."/>
            <person name="Fujita N."/>
        </authorList>
    </citation>
    <scope>NUCLEOTIDE SEQUENCE [LARGE SCALE GENOMIC DNA]</scope>
    <source>
        <strain evidence="4">ATCC 700054 / DSM 10555 / JCM 9379 / NBRC 101784 / NCIMB 13414 / VKM Ac-1990 / NM-1</strain>
    </source>
</reference>
<dbReference type="RefSeq" id="WP_013864490.1">
    <property type="nucleotide sequence ID" value="NC_015635.1"/>
</dbReference>
<accession>F5XP01</accession>
<dbReference type="STRING" id="1032480.MLP_36270"/>
<dbReference type="InterPro" id="IPR023393">
    <property type="entry name" value="START-like_dom_sf"/>
</dbReference>
<dbReference type="InterPro" id="IPR013538">
    <property type="entry name" value="ASHA1/2-like_C"/>
</dbReference>
<dbReference type="AlphaFoldDB" id="F5XP01"/>
<feature type="domain" description="Activator of Hsp90 ATPase homologue 1/2-like C-terminal" evidence="2">
    <location>
        <begin position="36"/>
        <end position="148"/>
    </location>
</feature>
<evidence type="ECO:0000313" key="3">
    <source>
        <dbReference type="EMBL" id="BAK36641.1"/>
    </source>
</evidence>
<dbReference type="EMBL" id="AP012204">
    <property type="protein sequence ID" value="BAK36641.1"/>
    <property type="molecule type" value="Genomic_DNA"/>
</dbReference>
<dbReference type="HOGENOM" id="CLU_108923_3_0_11"/>
<dbReference type="Pfam" id="PF08327">
    <property type="entry name" value="AHSA1"/>
    <property type="match status" value="1"/>
</dbReference>
<gene>
    <name evidence="3" type="ordered locus">MLP_36270</name>
</gene>
<name>F5XP01_MICPN</name>
<dbReference type="KEGG" id="mph:MLP_36270"/>
<dbReference type="Gene3D" id="3.30.530.20">
    <property type="match status" value="1"/>
</dbReference>
<dbReference type="Proteomes" id="UP000007947">
    <property type="component" value="Chromosome"/>
</dbReference>